<accession>A0ABD5WCV5</accession>
<reference evidence="1 2" key="1">
    <citation type="journal article" date="2019" name="Int. J. Syst. Evol. Microbiol.">
        <title>The Global Catalogue of Microorganisms (GCM) 10K type strain sequencing project: providing services to taxonomists for standard genome sequencing and annotation.</title>
        <authorList>
            <consortium name="The Broad Institute Genomics Platform"/>
            <consortium name="The Broad Institute Genome Sequencing Center for Infectious Disease"/>
            <person name="Wu L."/>
            <person name="Ma J."/>
        </authorList>
    </citation>
    <scope>NUCLEOTIDE SEQUENCE [LARGE SCALE GENOMIC DNA]</scope>
    <source>
        <strain evidence="1 2">DT31</strain>
    </source>
</reference>
<evidence type="ECO:0000313" key="1">
    <source>
        <dbReference type="EMBL" id="MFC7069340.1"/>
    </source>
</evidence>
<dbReference type="AlphaFoldDB" id="A0ABD5WCV5"/>
<keyword evidence="2" id="KW-1185">Reference proteome</keyword>
<proteinExistence type="predicted"/>
<dbReference type="EMBL" id="JBHTAH010000004">
    <property type="protein sequence ID" value="MFC7069340.1"/>
    <property type="molecule type" value="Genomic_DNA"/>
</dbReference>
<dbReference type="Proteomes" id="UP001596461">
    <property type="component" value="Unassembled WGS sequence"/>
</dbReference>
<sequence length="69" mass="6585">MSPATPTTVGGAADGDAAGAIVASRDTVMPTETVADCEMTTPLHTIAGRPAPAEPVVALLAAVAGIVGA</sequence>
<dbReference type="RefSeq" id="WP_284032015.1">
    <property type="nucleotide sequence ID" value="NZ_CP126154.1"/>
</dbReference>
<organism evidence="1 2">
    <name type="scientific">Halobaculum lipolyticum</name>
    <dbReference type="NCBI Taxonomy" id="3032001"/>
    <lineage>
        <taxon>Archaea</taxon>
        <taxon>Methanobacteriati</taxon>
        <taxon>Methanobacteriota</taxon>
        <taxon>Stenosarchaea group</taxon>
        <taxon>Halobacteria</taxon>
        <taxon>Halobacteriales</taxon>
        <taxon>Haloferacaceae</taxon>
        <taxon>Halobaculum</taxon>
    </lineage>
</organism>
<evidence type="ECO:0000313" key="2">
    <source>
        <dbReference type="Proteomes" id="UP001596461"/>
    </source>
</evidence>
<gene>
    <name evidence="1" type="ORF">ACFQL9_06770</name>
</gene>
<comment type="caution">
    <text evidence="1">The sequence shown here is derived from an EMBL/GenBank/DDBJ whole genome shotgun (WGS) entry which is preliminary data.</text>
</comment>
<name>A0ABD5WCV5_9EURY</name>
<dbReference type="GeneID" id="81123838"/>
<protein>
    <submittedName>
        <fullName evidence="1">Uncharacterized protein</fullName>
    </submittedName>
</protein>